<dbReference type="OrthoDB" id="425936at2759"/>
<name>A0A067Q0J4_9AGAM</name>
<organism evidence="3 4">
    <name type="scientific">Jaapia argillacea MUCL 33604</name>
    <dbReference type="NCBI Taxonomy" id="933084"/>
    <lineage>
        <taxon>Eukaryota</taxon>
        <taxon>Fungi</taxon>
        <taxon>Dikarya</taxon>
        <taxon>Basidiomycota</taxon>
        <taxon>Agaricomycotina</taxon>
        <taxon>Agaricomycetes</taxon>
        <taxon>Agaricomycetidae</taxon>
        <taxon>Jaapiales</taxon>
        <taxon>Jaapiaceae</taxon>
        <taxon>Jaapia</taxon>
    </lineage>
</organism>
<keyword evidence="4" id="KW-1185">Reference proteome</keyword>
<reference evidence="4" key="1">
    <citation type="journal article" date="2014" name="Proc. Natl. Acad. Sci. U.S.A.">
        <title>Extensive sampling of basidiomycete genomes demonstrates inadequacy of the white-rot/brown-rot paradigm for wood decay fungi.</title>
        <authorList>
            <person name="Riley R."/>
            <person name="Salamov A.A."/>
            <person name="Brown D.W."/>
            <person name="Nagy L.G."/>
            <person name="Floudas D."/>
            <person name="Held B.W."/>
            <person name="Levasseur A."/>
            <person name="Lombard V."/>
            <person name="Morin E."/>
            <person name="Otillar R."/>
            <person name="Lindquist E.A."/>
            <person name="Sun H."/>
            <person name="LaButti K.M."/>
            <person name="Schmutz J."/>
            <person name="Jabbour D."/>
            <person name="Luo H."/>
            <person name="Baker S.E."/>
            <person name="Pisabarro A.G."/>
            <person name="Walton J.D."/>
            <person name="Blanchette R.A."/>
            <person name="Henrissat B."/>
            <person name="Martin F."/>
            <person name="Cullen D."/>
            <person name="Hibbett D.S."/>
            <person name="Grigoriev I.V."/>
        </authorList>
    </citation>
    <scope>NUCLEOTIDE SEQUENCE [LARGE SCALE GENOMIC DNA]</scope>
    <source>
        <strain evidence="4">MUCL 33604</strain>
    </source>
</reference>
<accession>A0A067Q0J4</accession>
<keyword evidence="1" id="KW-0732">Signal</keyword>
<feature type="signal peptide" evidence="1">
    <location>
        <begin position="1"/>
        <end position="20"/>
    </location>
</feature>
<dbReference type="HOGENOM" id="CLU_026803_0_0_1"/>
<sequence length="504" mass="53876">MISSFIVALWILLAPLQAQAFPATVEDFFSRASLNPYTDPDPTWAVSATINGQTFINKGLVAFGLIPSNFTDSTGDTMGGIGSAIALKSGTFTKTSGTTYTGTIIAQPDRGYNVVQTVDYQARQQEIDFVLIPFYGPGNLTFTTALNTLQLTYKGTTLYYERNGTDTTGLDALGVRPQMAGFGIDPNADPAMPIASASYNHLSTDAEGVAFNSDGTFWVSDEYGPYIYRYSATGNLIQTIQPPSAFLPYTNGALNFTSVTDPTTGRVGNQGFEGLSLDPTGTTLYALLQSALVQDGGSDKSTSRYTRLLAYDITQTIPLLVGEYVVPLPQNSKGNTLAASEAHFLGDGIFLVLSRDGDGHGGSSDKSSYKQADLLDISGAIDIHGTVYDNATNPIANSGTLVSGITPGTYVSFVNYINDTQLARFGLHNGKPADQTLIDAKWESLAVVSCQDPTYPDDFFLFTASDNDFITTQGVSGGVPYNAGLDNDNQFMVFRITLPSTPRN</sequence>
<proteinExistence type="predicted"/>
<feature type="domain" description="Phytase-like" evidence="2">
    <location>
        <begin position="94"/>
        <end position="385"/>
    </location>
</feature>
<evidence type="ECO:0000256" key="1">
    <source>
        <dbReference type="SAM" id="SignalP"/>
    </source>
</evidence>
<dbReference type="Proteomes" id="UP000027265">
    <property type="component" value="Unassembled WGS sequence"/>
</dbReference>
<dbReference type="PANTHER" id="PTHR37957:SF1">
    <property type="entry name" value="PHYTASE-LIKE DOMAIN-CONTAINING PROTEIN"/>
    <property type="match status" value="1"/>
</dbReference>
<dbReference type="Pfam" id="PF13449">
    <property type="entry name" value="Phytase-like"/>
    <property type="match status" value="1"/>
</dbReference>
<evidence type="ECO:0000313" key="3">
    <source>
        <dbReference type="EMBL" id="KDQ57002.1"/>
    </source>
</evidence>
<dbReference type="InterPro" id="IPR027372">
    <property type="entry name" value="Phytase-like_dom"/>
</dbReference>
<dbReference type="EMBL" id="KL197720">
    <property type="protein sequence ID" value="KDQ57002.1"/>
    <property type="molecule type" value="Genomic_DNA"/>
</dbReference>
<dbReference type="InParanoid" id="A0A067Q0J4"/>
<gene>
    <name evidence="3" type="ORF">JAAARDRAFT_69973</name>
</gene>
<evidence type="ECO:0000313" key="4">
    <source>
        <dbReference type="Proteomes" id="UP000027265"/>
    </source>
</evidence>
<dbReference type="PANTHER" id="PTHR37957">
    <property type="entry name" value="BLR7070 PROTEIN"/>
    <property type="match status" value="1"/>
</dbReference>
<protein>
    <recommendedName>
        <fullName evidence="2">Phytase-like domain-containing protein</fullName>
    </recommendedName>
</protein>
<dbReference type="AlphaFoldDB" id="A0A067Q0J4"/>
<dbReference type="SUPFAM" id="SSF63829">
    <property type="entry name" value="Calcium-dependent phosphotriesterase"/>
    <property type="match status" value="1"/>
</dbReference>
<evidence type="ECO:0000259" key="2">
    <source>
        <dbReference type="Pfam" id="PF13449"/>
    </source>
</evidence>
<dbReference type="STRING" id="933084.A0A067Q0J4"/>
<feature type="chain" id="PRO_5001643610" description="Phytase-like domain-containing protein" evidence="1">
    <location>
        <begin position="21"/>
        <end position="504"/>
    </location>
</feature>